<gene>
    <name evidence="6" type="ORF">B6F84_04850</name>
</gene>
<evidence type="ECO:0000256" key="3">
    <source>
        <dbReference type="ARBA" id="ARBA00022801"/>
    </source>
</evidence>
<feature type="binding site" evidence="4">
    <location>
        <position position="145"/>
    </location>
    <ligand>
        <name>Mn(2+)</name>
        <dbReference type="ChEBI" id="CHEBI:29035"/>
        <label>1</label>
    </ligand>
</feature>
<dbReference type="PROSITE" id="PS51409">
    <property type="entry name" value="ARGINASE_2"/>
    <property type="match status" value="1"/>
</dbReference>
<feature type="binding site" evidence="4">
    <location>
        <position position="147"/>
    </location>
    <ligand>
        <name>Mn(2+)</name>
        <dbReference type="ChEBI" id="CHEBI:29035"/>
        <label>1</label>
    </ligand>
</feature>
<proteinExistence type="inferred from homology"/>
<dbReference type="PANTHER" id="PTHR11358:SF26">
    <property type="entry name" value="GUANIDINO ACID HYDROLASE, MITOCHONDRIAL"/>
    <property type="match status" value="1"/>
</dbReference>
<dbReference type="GeneID" id="41590224"/>
<dbReference type="EMBL" id="CP020477">
    <property type="protein sequence ID" value="ARM75423.1"/>
    <property type="molecule type" value="Genomic_DNA"/>
</dbReference>
<dbReference type="PROSITE" id="PS01053">
    <property type="entry name" value="ARGINASE_1"/>
    <property type="match status" value="1"/>
</dbReference>
<dbReference type="PIRSF" id="PIRSF036979">
    <property type="entry name" value="Arginase"/>
    <property type="match status" value="1"/>
</dbReference>
<feature type="binding site" evidence="4">
    <location>
        <position position="143"/>
    </location>
    <ligand>
        <name>Mn(2+)</name>
        <dbReference type="ChEBI" id="CHEBI:29035"/>
        <label>1</label>
    </ligand>
</feature>
<keyword evidence="3 5" id="KW-0378">Hydrolase</keyword>
<feature type="binding site" evidence="4">
    <location>
        <position position="120"/>
    </location>
    <ligand>
        <name>Mn(2+)</name>
        <dbReference type="ChEBI" id="CHEBI:29035"/>
        <label>1</label>
    </ligand>
</feature>
<dbReference type="RefSeq" id="WP_148691193.1">
    <property type="nucleotide sequence ID" value="NZ_CP020477.1"/>
</dbReference>
<dbReference type="CDD" id="cd11592">
    <property type="entry name" value="Agmatinase_PAH"/>
    <property type="match status" value="1"/>
</dbReference>
<dbReference type="GO" id="GO:0046872">
    <property type="term" value="F:metal ion binding"/>
    <property type="evidence" value="ECO:0007669"/>
    <property type="project" value="UniProtKB-KW"/>
</dbReference>
<dbReference type="GO" id="GO:0008783">
    <property type="term" value="F:agmatinase activity"/>
    <property type="evidence" value="ECO:0007669"/>
    <property type="project" value="TreeGrafter"/>
</dbReference>
<comment type="similarity">
    <text evidence="1">Belongs to the arginase family. Agmatinase subfamily.</text>
</comment>
<dbReference type="KEGG" id="aman:B6F84_04850"/>
<evidence type="ECO:0000256" key="1">
    <source>
        <dbReference type="ARBA" id="ARBA00009227"/>
    </source>
</evidence>
<reference evidence="6 7" key="1">
    <citation type="submission" date="2017-03" db="EMBL/GenBank/DDBJ databases">
        <title>Sulfur activation and transportation mechanism of thermophilic Archaea Acidianus manzaensis YN-25.</title>
        <authorList>
            <person name="Ma Y."/>
            <person name="Yang Y."/>
            <person name="Xia J."/>
        </authorList>
    </citation>
    <scope>NUCLEOTIDE SEQUENCE [LARGE SCALE GENOMIC DNA]</scope>
    <source>
        <strain evidence="6 7">YN-25</strain>
    </source>
</reference>
<keyword evidence="2 4" id="KW-0479">Metal-binding</keyword>
<dbReference type="InterPro" id="IPR023696">
    <property type="entry name" value="Ureohydrolase_dom_sf"/>
</dbReference>
<dbReference type="Pfam" id="PF00491">
    <property type="entry name" value="Arginase"/>
    <property type="match status" value="1"/>
</dbReference>
<dbReference type="SUPFAM" id="SSF52768">
    <property type="entry name" value="Arginase/deacetylase"/>
    <property type="match status" value="1"/>
</dbReference>
<keyword evidence="4" id="KW-0464">Manganese</keyword>
<dbReference type="InterPro" id="IPR020855">
    <property type="entry name" value="Ureohydrolase_Mn_BS"/>
</dbReference>
<dbReference type="Gene3D" id="3.40.800.10">
    <property type="entry name" value="Ureohydrolase domain"/>
    <property type="match status" value="1"/>
</dbReference>
<dbReference type="InterPro" id="IPR005925">
    <property type="entry name" value="Agmatinase-rel"/>
</dbReference>
<comment type="cofactor">
    <cofactor evidence="4">
        <name>Mn(2+)</name>
        <dbReference type="ChEBI" id="CHEBI:29035"/>
    </cofactor>
    <text evidence="4">Binds 2 manganese ions per subunit.</text>
</comment>
<dbReference type="NCBIfam" id="TIGR01230">
    <property type="entry name" value="agmatinase"/>
    <property type="match status" value="1"/>
</dbReference>
<dbReference type="InterPro" id="IPR006035">
    <property type="entry name" value="Ureohydrolase"/>
</dbReference>
<evidence type="ECO:0000256" key="2">
    <source>
        <dbReference type="ARBA" id="ARBA00022723"/>
    </source>
</evidence>
<evidence type="ECO:0000256" key="5">
    <source>
        <dbReference type="RuleBase" id="RU003684"/>
    </source>
</evidence>
<protein>
    <submittedName>
        <fullName evidence="6">Agmatinase</fullName>
    </submittedName>
</protein>
<dbReference type="GO" id="GO:0033389">
    <property type="term" value="P:putrescine biosynthetic process from arginine, via agmatine"/>
    <property type="evidence" value="ECO:0007669"/>
    <property type="project" value="TreeGrafter"/>
</dbReference>
<feature type="binding site" evidence="4">
    <location>
        <position position="232"/>
    </location>
    <ligand>
        <name>Mn(2+)</name>
        <dbReference type="ChEBI" id="CHEBI:29035"/>
        <label>2</label>
    </ligand>
</feature>
<name>A0A1W6JYS4_9CREN</name>
<feature type="binding site" evidence="4">
    <location>
        <position position="230"/>
    </location>
    <ligand>
        <name>Mn(2+)</name>
        <dbReference type="ChEBI" id="CHEBI:29035"/>
        <label>1</label>
    </ligand>
</feature>
<keyword evidence="7" id="KW-1185">Reference proteome</keyword>
<sequence length="303" mass="34100">MRQIDPSKSPRFAQISTFARLPICKEEDVRAVFVGVPFDDATTFRPGARFGPSGIRQGSRLLREYNQFLDTYPFEKLNMCDQGDINAIPGFLDDTMKIIENGIYEIISKNRVPFIAGGDHSITLPVLRAMRKKYGKVNLIHLDSHYDFWDTYWGNKKYTHGTWLRRALEEGLLNEVVQAGIRASTYSKDDLEDKKKLGIKSFTINEMKEKIEEIISIINSLNGNTYISIDIDVVDPAFAPGTGTPEVGGLTSYEIINFIRKLKTKIIGFDVVEVSPPYDVSELTSMLAANIIYEGASVLSLQL</sequence>
<evidence type="ECO:0000256" key="4">
    <source>
        <dbReference type="PIRSR" id="PIRSR036979-1"/>
    </source>
</evidence>
<evidence type="ECO:0000313" key="6">
    <source>
        <dbReference type="EMBL" id="ARM75423.1"/>
    </source>
</evidence>
<organism evidence="6 7">
    <name type="scientific">Acidianus manzaensis</name>
    <dbReference type="NCBI Taxonomy" id="282676"/>
    <lineage>
        <taxon>Archaea</taxon>
        <taxon>Thermoproteota</taxon>
        <taxon>Thermoprotei</taxon>
        <taxon>Sulfolobales</taxon>
        <taxon>Sulfolobaceae</taxon>
        <taxon>Acidianus</taxon>
    </lineage>
</organism>
<evidence type="ECO:0000313" key="7">
    <source>
        <dbReference type="Proteomes" id="UP000193404"/>
    </source>
</evidence>
<dbReference type="OrthoDB" id="7186at2157"/>
<dbReference type="PANTHER" id="PTHR11358">
    <property type="entry name" value="ARGINASE/AGMATINASE"/>
    <property type="match status" value="1"/>
</dbReference>
<dbReference type="AlphaFoldDB" id="A0A1W6JYS4"/>
<dbReference type="Proteomes" id="UP000193404">
    <property type="component" value="Chromosome"/>
</dbReference>
<dbReference type="STRING" id="282676.B6F84_04850"/>
<accession>A0A1W6JYS4</accession>